<feature type="compositionally biased region" description="Basic and acidic residues" evidence="1">
    <location>
        <begin position="259"/>
        <end position="273"/>
    </location>
</feature>
<dbReference type="EMBL" id="JAFEMO010000002">
    <property type="protein sequence ID" value="KAH7575689.1"/>
    <property type="molecule type" value="Genomic_DNA"/>
</dbReference>
<keyword evidence="3" id="KW-1185">Reference proteome</keyword>
<evidence type="ECO:0000313" key="2">
    <source>
        <dbReference type="EMBL" id="KAH7575689.1"/>
    </source>
</evidence>
<gene>
    <name evidence="2" type="ORF">JRO89_XS02G0194800</name>
</gene>
<accession>A0ABQ8IG78</accession>
<reference evidence="2 3" key="1">
    <citation type="submission" date="2021-02" db="EMBL/GenBank/DDBJ databases">
        <title>Plant Genome Project.</title>
        <authorList>
            <person name="Zhang R.-G."/>
        </authorList>
    </citation>
    <scope>NUCLEOTIDE SEQUENCE [LARGE SCALE GENOMIC DNA]</scope>
    <source>
        <tissue evidence="2">Leaves</tissue>
    </source>
</reference>
<feature type="region of interest" description="Disordered" evidence="1">
    <location>
        <begin position="257"/>
        <end position="295"/>
    </location>
</feature>
<comment type="caution">
    <text evidence="2">The sequence shown here is derived from an EMBL/GenBank/DDBJ whole genome shotgun (WGS) entry which is preliminary data.</text>
</comment>
<evidence type="ECO:0000313" key="3">
    <source>
        <dbReference type="Proteomes" id="UP000827721"/>
    </source>
</evidence>
<feature type="region of interest" description="Disordered" evidence="1">
    <location>
        <begin position="14"/>
        <end position="40"/>
    </location>
</feature>
<name>A0ABQ8IG78_9ROSI</name>
<sequence>MIYSLCRLSPNPTIDFTAMDGNQNAPSPTTSKDPSHHEGLVSQLTETVKGLVNQAVAELKQKSQAFIVTQTKNNEEVVEAMPISYHVPDDCNSNNVYLSEQAIAELKQKSEAFVEPQTTNNEQVVEAMPISYHVPDDCNSNNLSLSEKKIRQKTKLVGEIETSFEIPEEYASHGIELDKLHLLPHLQERIKPDLERGVQLKFVERLKEWKLQCKQRTDGKLDTYFHHSKSNEHFRSNVEVVNFILYARYPRHLKKAAKAPKEEILGSNEDRGLPKSYHTSSCSPDRGKSDKKHCTTRISRDEENAVQEFLEMAYNNMMNSHSFMKHDDKPRNYKRVSSASSKGTADDSFHLENTYGIKRRKTETSSSATSRTVEKCRAPSLDTVTAPSVDAVSNVNVEVQDKMMSVPEPNTILEPINRAANI</sequence>
<proteinExistence type="predicted"/>
<feature type="region of interest" description="Disordered" evidence="1">
    <location>
        <begin position="324"/>
        <end position="347"/>
    </location>
</feature>
<feature type="compositionally biased region" description="Polar residues" evidence="1">
    <location>
        <begin position="14"/>
        <end position="32"/>
    </location>
</feature>
<protein>
    <submittedName>
        <fullName evidence="2">Uncharacterized protein</fullName>
    </submittedName>
</protein>
<evidence type="ECO:0000256" key="1">
    <source>
        <dbReference type="SAM" id="MobiDB-lite"/>
    </source>
</evidence>
<organism evidence="2 3">
    <name type="scientific">Xanthoceras sorbifolium</name>
    <dbReference type="NCBI Taxonomy" id="99658"/>
    <lineage>
        <taxon>Eukaryota</taxon>
        <taxon>Viridiplantae</taxon>
        <taxon>Streptophyta</taxon>
        <taxon>Embryophyta</taxon>
        <taxon>Tracheophyta</taxon>
        <taxon>Spermatophyta</taxon>
        <taxon>Magnoliopsida</taxon>
        <taxon>eudicotyledons</taxon>
        <taxon>Gunneridae</taxon>
        <taxon>Pentapetalae</taxon>
        <taxon>rosids</taxon>
        <taxon>malvids</taxon>
        <taxon>Sapindales</taxon>
        <taxon>Sapindaceae</taxon>
        <taxon>Xanthoceroideae</taxon>
        <taxon>Xanthoceras</taxon>
    </lineage>
</organism>
<dbReference type="Proteomes" id="UP000827721">
    <property type="component" value="Unassembled WGS sequence"/>
</dbReference>